<name>A0A0W0YH59_9GAMM</name>
<evidence type="ECO:0000313" key="1">
    <source>
        <dbReference type="EMBL" id="KTD56167.1"/>
    </source>
</evidence>
<protein>
    <submittedName>
        <fullName evidence="1">Uncharacterized protein</fullName>
    </submittedName>
</protein>
<reference evidence="1 2" key="1">
    <citation type="submission" date="2015-11" db="EMBL/GenBank/DDBJ databases">
        <title>Genomic analysis of 38 Legionella species identifies large and diverse effector repertoires.</title>
        <authorList>
            <person name="Burstein D."/>
            <person name="Amaro F."/>
            <person name="Zusman T."/>
            <person name="Lifshitz Z."/>
            <person name="Cohen O."/>
            <person name="Gilbert J.A."/>
            <person name="Pupko T."/>
            <person name="Shuman H.A."/>
            <person name="Segal G."/>
        </authorList>
    </citation>
    <scope>NUCLEOTIDE SEQUENCE [LARGE SCALE GENOMIC DNA]</scope>
    <source>
        <strain evidence="1 2">Mt.St.Helens-4</strain>
    </source>
</reference>
<dbReference type="PATRIC" id="fig|28087.4.peg.2473"/>
<dbReference type="OrthoDB" id="5651332at2"/>
<dbReference type="Proteomes" id="UP000054621">
    <property type="component" value="Unassembled WGS sequence"/>
</dbReference>
<dbReference type="AlphaFoldDB" id="A0A0W0YH59"/>
<accession>A0A0W0YH59</accession>
<comment type="caution">
    <text evidence="1">The sequence shown here is derived from an EMBL/GenBank/DDBJ whole genome shotgun (WGS) entry which is preliminary data.</text>
</comment>
<proteinExistence type="predicted"/>
<evidence type="ECO:0000313" key="2">
    <source>
        <dbReference type="Proteomes" id="UP000054621"/>
    </source>
</evidence>
<organism evidence="1 2">
    <name type="scientific">Legionella sainthelensi</name>
    <dbReference type="NCBI Taxonomy" id="28087"/>
    <lineage>
        <taxon>Bacteria</taxon>
        <taxon>Pseudomonadati</taxon>
        <taxon>Pseudomonadota</taxon>
        <taxon>Gammaproteobacteria</taxon>
        <taxon>Legionellales</taxon>
        <taxon>Legionellaceae</taxon>
        <taxon>Legionella</taxon>
    </lineage>
</organism>
<sequence>MKLKVTVLSETHKNILRAQRQHVMSTLDAIAGYLFENGDVDAEWRMMLNNEHMINYYDVIPDKGRLRCHEIDIELFVTNQNREVEIKEFKKDVRRANEALISIVNSTLKDRKAKLLDMLKDATGESRELINAHITQTENLMKECFYLKFCSQLILAEVGGLHFIADVLKQVRENIRSYTHVNYIQFKKYMNKLKELIQLYSPVREQGEYVLRYSSRDILVQRQEFNKNFNVCKLLLVSFLQEESVDYNKEQLIIKSLDDLQHLFFAKCDVNLLVLNKVNSL</sequence>
<gene>
    <name evidence="1" type="ORF">Lsai_2297</name>
</gene>
<dbReference type="EMBL" id="LNYV01000034">
    <property type="protein sequence ID" value="KTD56167.1"/>
    <property type="molecule type" value="Genomic_DNA"/>
</dbReference>